<evidence type="ECO:0000256" key="1">
    <source>
        <dbReference type="SAM" id="MobiDB-lite"/>
    </source>
</evidence>
<name>A0A1B3ZF35_9SPHN</name>
<sequence length="59" mass="6728">MNTETTDPTRSPRSNKLRQQASNCLSIAVREKTPDFAAELIDEAIRLAQRARELDTLKR</sequence>
<protein>
    <submittedName>
        <fullName evidence="2">Uncharacterized protein</fullName>
    </submittedName>
</protein>
<dbReference type="EMBL" id="CP014168">
    <property type="protein sequence ID" value="AOH86030.1"/>
    <property type="molecule type" value="Genomic_DNA"/>
</dbReference>
<proteinExistence type="predicted"/>
<dbReference type="RefSeq" id="WP_069206548.1">
    <property type="nucleotide sequence ID" value="NZ_CP014168.1"/>
</dbReference>
<accession>A0A1B3ZF35</accession>
<reference evidence="2 3" key="1">
    <citation type="submission" date="2016-01" db="EMBL/GenBank/DDBJ databases">
        <title>Complete genome and mega plasmid sequence of Sphingomonas panacis DCY99 elicits systemic resistance in rice to Xanthomonas oryzae.</title>
        <authorList>
            <person name="Kim Y.J."/>
            <person name="Yang D.C."/>
            <person name="Sing P."/>
        </authorList>
    </citation>
    <scope>NUCLEOTIDE SEQUENCE [LARGE SCALE GENOMIC DNA]</scope>
    <source>
        <strain evidence="2 3">DCY99</strain>
    </source>
</reference>
<dbReference type="KEGG" id="span:AWL63_20775"/>
<organism evidence="2 3">
    <name type="scientific">Sphingomonas panacis</name>
    <dbReference type="NCBI Taxonomy" id="1560345"/>
    <lineage>
        <taxon>Bacteria</taxon>
        <taxon>Pseudomonadati</taxon>
        <taxon>Pseudomonadota</taxon>
        <taxon>Alphaproteobacteria</taxon>
        <taxon>Sphingomonadales</taxon>
        <taxon>Sphingomonadaceae</taxon>
        <taxon>Sphingomonas</taxon>
    </lineage>
</organism>
<dbReference type="STRING" id="1560345.AWL63_20775"/>
<dbReference type="AlphaFoldDB" id="A0A1B3ZF35"/>
<gene>
    <name evidence="2" type="ORF">AWL63_20775</name>
</gene>
<evidence type="ECO:0000313" key="3">
    <source>
        <dbReference type="Proteomes" id="UP000094256"/>
    </source>
</evidence>
<feature type="region of interest" description="Disordered" evidence="1">
    <location>
        <begin position="1"/>
        <end position="20"/>
    </location>
</feature>
<evidence type="ECO:0000313" key="2">
    <source>
        <dbReference type="EMBL" id="AOH86030.1"/>
    </source>
</evidence>
<dbReference type="Proteomes" id="UP000094256">
    <property type="component" value="Chromosome"/>
</dbReference>
<keyword evidence="3" id="KW-1185">Reference proteome</keyword>
<dbReference type="OrthoDB" id="7573557at2"/>